<feature type="compositionally biased region" description="Low complexity" evidence="2">
    <location>
        <begin position="431"/>
        <end position="444"/>
    </location>
</feature>
<evidence type="ECO:0000259" key="3">
    <source>
        <dbReference type="PROSITE" id="PS50103"/>
    </source>
</evidence>
<feature type="domain" description="C3H1-type" evidence="3">
    <location>
        <begin position="14"/>
        <end position="42"/>
    </location>
</feature>
<evidence type="ECO:0000256" key="1">
    <source>
        <dbReference type="PROSITE-ProRule" id="PRU00723"/>
    </source>
</evidence>
<keyword evidence="1" id="KW-0479">Metal-binding</keyword>
<feature type="compositionally biased region" description="Basic and acidic residues" evidence="2">
    <location>
        <begin position="447"/>
        <end position="456"/>
    </location>
</feature>
<dbReference type="InterPro" id="IPR054361">
    <property type="entry name" value="Znf-CCCH_ZC3H4/6/8"/>
</dbReference>
<feature type="compositionally biased region" description="Polar residues" evidence="2">
    <location>
        <begin position="301"/>
        <end position="318"/>
    </location>
</feature>
<dbReference type="InterPro" id="IPR000571">
    <property type="entry name" value="Znf_CCCH"/>
</dbReference>
<feature type="zinc finger region" description="C3H1-type" evidence="1">
    <location>
        <begin position="14"/>
        <end position="42"/>
    </location>
</feature>
<dbReference type="EMBL" id="JAGKHQ010000018">
    <property type="protein sequence ID" value="KAG7485770.1"/>
    <property type="molecule type" value="Genomic_DNA"/>
</dbReference>
<dbReference type="SMART" id="SM00356">
    <property type="entry name" value="ZnF_C3H1"/>
    <property type="match status" value="1"/>
</dbReference>
<feature type="region of interest" description="Disordered" evidence="2">
    <location>
        <begin position="67"/>
        <end position="97"/>
    </location>
</feature>
<keyword evidence="1" id="KW-0862">Zinc</keyword>
<feature type="region of interest" description="Disordered" evidence="2">
    <location>
        <begin position="525"/>
        <end position="551"/>
    </location>
</feature>
<dbReference type="PROSITE" id="PS50103">
    <property type="entry name" value="ZF_C3H1"/>
    <property type="match status" value="1"/>
</dbReference>
<dbReference type="Proteomes" id="UP000693946">
    <property type="component" value="Linkage Group LG6"/>
</dbReference>
<reference evidence="5 6" key="1">
    <citation type="journal article" date="2021" name="Sci. Rep.">
        <title>Chromosome anchoring in Senegalese sole (Solea senegalensis) reveals sex-associated markers and genome rearrangements in flatfish.</title>
        <authorList>
            <person name="Guerrero-Cozar I."/>
            <person name="Gomez-Garrido J."/>
            <person name="Berbel C."/>
            <person name="Martinez-Blanch J.F."/>
            <person name="Alioto T."/>
            <person name="Claros M.G."/>
            <person name="Gagnaire P.A."/>
            <person name="Manchado M."/>
        </authorList>
    </citation>
    <scope>NUCLEOTIDE SEQUENCE [LARGE SCALE GENOMIC DNA]</scope>
    <source>
        <strain evidence="5">Sse05_10M</strain>
    </source>
</reference>
<protein>
    <submittedName>
        <fullName evidence="4">Mucin-17-like isoform X1</fullName>
    </submittedName>
</protein>
<name>A0AAV6Q8S4_SOLSE</name>
<evidence type="ECO:0000313" key="4">
    <source>
        <dbReference type="EMBL" id="KAG7485770.1"/>
    </source>
</evidence>
<gene>
    <name evidence="5" type="ORF">JOB18_017937</name>
</gene>
<dbReference type="Pfam" id="PF22623">
    <property type="entry name" value="zf-CCCH_9"/>
    <property type="match status" value="1"/>
</dbReference>
<feature type="compositionally biased region" description="Polar residues" evidence="2">
    <location>
        <begin position="365"/>
        <end position="375"/>
    </location>
</feature>
<feature type="compositionally biased region" description="Polar residues" evidence="2">
    <location>
        <begin position="542"/>
        <end position="551"/>
    </location>
</feature>
<feature type="region of interest" description="Disordered" evidence="2">
    <location>
        <begin position="299"/>
        <end position="375"/>
    </location>
</feature>
<proteinExistence type="predicted"/>
<accession>A0AAV6Q8S4</accession>
<organism evidence="5 6">
    <name type="scientific">Solea senegalensis</name>
    <name type="common">Senegalese sole</name>
    <dbReference type="NCBI Taxonomy" id="28829"/>
    <lineage>
        <taxon>Eukaryota</taxon>
        <taxon>Metazoa</taxon>
        <taxon>Chordata</taxon>
        <taxon>Craniata</taxon>
        <taxon>Vertebrata</taxon>
        <taxon>Euteleostomi</taxon>
        <taxon>Actinopterygii</taxon>
        <taxon>Neopterygii</taxon>
        <taxon>Teleostei</taxon>
        <taxon>Neoteleostei</taxon>
        <taxon>Acanthomorphata</taxon>
        <taxon>Carangaria</taxon>
        <taxon>Pleuronectiformes</taxon>
        <taxon>Pleuronectoidei</taxon>
        <taxon>Soleidae</taxon>
        <taxon>Solea</taxon>
    </lineage>
</organism>
<dbReference type="EMBL" id="JAGKHQ010000018">
    <property type="protein sequence ID" value="KAG7485772.1"/>
    <property type="molecule type" value="Genomic_DNA"/>
</dbReference>
<keyword evidence="1" id="KW-0863">Zinc-finger</keyword>
<dbReference type="AlphaFoldDB" id="A0AAV6Q8S4"/>
<keyword evidence="6" id="KW-1185">Reference proteome</keyword>
<evidence type="ECO:0000313" key="5">
    <source>
        <dbReference type="EMBL" id="KAG7485772.1"/>
    </source>
</evidence>
<evidence type="ECO:0000256" key="2">
    <source>
        <dbReference type="SAM" id="MobiDB-lite"/>
    </source>
</evidence>
<feature type="compositionally biased region" description="Basic and acidic residues" evidence="2">
    <location>
        <begin position="67"/>
        <end position="91"/>
    </location>
</feature>
<feature type="region of interest" description="Disordered" evidence="2">
    <location>
        <begin position="391"/>
        <end position="468"/>
    </location>
</feature>
<evidence type="ECO:0000313" key="6">
    <source>
        <dbReference type="Proteomes" id="UP000693946"/>
    </source>
</evidence>
<dbReference type="GO" id="GO:0008270">
    <property type="term" value="F:zinc ion binding"/>
    <property type="evidence" value="ECO:0007669"/>
    <property type="project" value="UniProtKB-KW"/>
</dbReference>
<comment type="caution">
    <text evidence="5">The sequence shown here is derived from an EMBL/GenBank/DDBJ whole genome shotgun (WGS) entry which is preliminary data.</text>
</comment>
<reference evidence="5" key="2">
    <citation type="submission" date="2021-03" db="EMBL/GenBank/DDBJ databases">
        <authorList>
            <person name="Guerrero-Cozar I."/>
            <person name="Gomez-Garrido J."/>
            <person name="Berbel C."/>
            <person name="Martinez-Blanch J.F."/>
            <person name="Alioto T."/>
            <person name="Claros M.G."/>
            <person name="Gagnaire P.A."/>
            <person name="Manchado M."/>
        </authorList>
    </citation>
    <scope>NUCLEOTIDE SEQUENCE</scope>
    <source>
        <strain evidence="5">Sse05_10M</strain>
        <tissue evidence="5">Blood</tissue>
    </source>
</reference>
<feature type="compositionally biased region" description="Polar residues" evidence="2">
    <location>
        <begin position="340"/>
        <end position="355"/>
    </location>
</feature>
<sequence length="551" mass="60390">MCPIRKCKCFLNSTAQSFPCKFFHKKGKCLQGAQCKFSHEPLNDTTKRLLDETLKRDSELYELAKKAEQELSEQPEKTTEIPEITREKRTSDALMHPLKPNFYNSAETNTEADVAAQAPDSSQPHSHTCAHLNPEEPVCYSVEAVLGPQLLKPFPSLSAPENSSDCAPYSVEAVLSCQSAASSIPASSPAQSVLYTPLRADPLMLSYSHSSRGKATQCQENLFKVPETKLPVDNEDHKKHVGAKVASMKPAQRWSDEVKLDMAESESCTRKRRVQGSSSLPVKCKDEAEFKSTLYCPARPSQLTPRVSGQTSDSQSSPKPHCPSSGFSQFKCRAARPIQPVSSYKETSDSETQPQLKIPRYSVRPGNQQQDSTGVLSTACNQTQKRPFHSLFANPINDGLKPTPPSPLRSTPPRRKDKGVKNEAEPVRSFLSTLAAPLSPAATPQRDTTHDKRAPENESELLSEAVGRDAEQQVSLTCGFMSAALTELLPSSTTQAQQHKCDTGPAAPAEPSVLKSLFLCLSPFEDDRQQNVPPPVSEKEQNSTGEVSVQQ</sequence>
<dbReference type="EMBL" id="JAGKHQ010000018">
    <property type="protein sequence ID" value="KAG7485771.1"/>
    <property type="molecule type" value="Genomic_DNA"/>
</dbReference>